<reference evidence="6 7" key="1">
    <citation type="journal article" date="2014" name="Int. J. Syst. Evol. Microbiol.">
        <title>Complete genome sequence of Corynebacterium casei LMG S-19264T (=DSM 44701T), isolated from a smear-ripened cheese.</title>
        <authorList>
            <consortium name="US DOE Joint Genome Institute (JGI-PGF)"/>
            <person name="Walter F."/>
            <person name="Albersmeier A."/>
            <person name="Kalinowski J."/>
            <person name="Ruckert C."/>
        </authorList>
    </citation>
    <scope>NUCLEOTIDE SEQUENCE [LARGE SCALE GENOMIC DNA]</scope>
    <source>
        <strain evidence="6 7">NBRC 110095</strain>
    </source>
</reference>
<dbReference type="RefSeq" id="WP_232594888.1">
    <property type="nucleotide sequence ID" value="NZ_BSPD01000002.1"/>
</dbReference>
<gene>
    <name evidence="6" type="ORF">GCM10007877_00970</name>
</gene>
<dbReference type="PANTHER" id="PTHR30329">
    <property type="entry name" value="STATOR ELEMENT OF FLAGELLAR MOTOR COMPLEX"/>
    <property type="match status" value="1"/>
</dbReference>
<dbReference type="SUPFAM" id="SSF103088">
    <property type="entry name" value="OmpA-like"/>
    <property type="match status" value="1"/>
</dbReference>
<dbReference type="Gene3D" id="3.30.1330.60">
    <property type="entry name" value="OmpA-like domain"/>
    <property type="match status" value="1"/>
</dbReference>
<dbReference type="Proteomes" id="UP001156870">
    <property type="component" value="Unassembled WGS sequence"/>
</dbReference>
<dbReference type="InterPro" id="IPR050330">
    <property type="entry name" value="Bact_OuterMem_StrucFunc"/>
</dbReference>
<keyword evidence="3" id="KW-0998">Cell outer membrane</keyword>
<dbReference type="PRINTS" id="PR01021">
    <property type="entry name" value="OMPADOMAIN"/>
</dbReference>
<dbReference type="CDD" id="cd07185">
    <property type="entry name" value="OmpA_C-like"/>
    <property type="match status" value="1"/>
</dbReference>
<evidence type="ECO:0000259" key="5">
    <source>
        <dbReference type="PROSITE" id="PS51123"/>
    </source>
</evidence>
<dbReference type="GO" id="GO:0009279">
    <property type="term" value="C:cell outer membrane"/>
    <property type="evidence" value="ECO:0007669"/>
    <property type="project" value="UniProtKB-SubCell"/>
</dbReference>
<name>A0AA37T599_9GAMM</name>
<dbReference type="PROSITE" id="PS51123">
    <property type="entry name" value="OMPA_2"/>
    <property type="match status" value="1"/>
</dbReference>
<comment type="subcellular location">
    <subcellularLocation>
        <location evidence="1">Cell outer membrane</location>
    </subcellularLocation>
</comment>
<dbReference type="PANTHER" id="PTHR30329:SF21">
    <property type="entry name" value="LIPOPROTEIN YIAD-RELATED"/>
    <property type="match status" value="1"/>
</dbReference>
<keyword evidence="7" id="KW-1185">Reference proteome</keyword>
<dbReference type="InterPro" id="IPR006665">
    <property type="entry name" value="OmpA-like"/>
</dbReference>
<dbReference type="PRINTS" id="PR01023">
    <property type="entry name" value="NAFLGMOTY"/>
</dbReference>
<dbReference type="InterPro" id="IPR036737">
    <property type="entry name" value="OmpA-like_sf"/>
</dbReference>
<comment type="caution">
    <text evidence="6">The sequence shown here is derived from an EMBL/GenBank/DDBJ whole genome shotgun (WGS) entry which is preliminary data.</text>
</comment>
<evidence type="ECO:0000256" key="2">
    <source>
        <dbReference type="ARBA" id="ARBA00023136"/>
    </source>
</evidence>
<evidence type="ECO:0000256" key="1">
    <source>
        <dbReference type="ARBA" id="ARBA00004442"/>
    </source>
</evidence>
<evidence type="ECO:0000256" key="3">
    <source>
        <dbReference type="ARBA" id="ARBA00023237"/>
    </source>
</evidence>
<dbReference type="AlphaFoldDB" id="A0AA37T599"/>
<accession>A0AA37T599</accession>
<evidence type="ECO:0000256" key="4">
    <source>
        <dbReference type="PROSITE-ProRule" id="PRU00473"/>
    </source>
</evidence>
<evidence type="ECO:0000313" key="6">
    <source>
        <dbReference type="EMBL" id="GLS24386.1"/>
    </source>
</evidence>
<evidence type="ECO:0000313" key="7">
    <source>
        <dbReference type="Proteomes" id="UP001156870"/>
    </source>
</evidence>
<sequence>MRVSVLLKWLLIMICTGTNQVYAYSGIDLISTYPNAELFKRYQKGHQSYHLVSGTMRYITDQSGNFDEGYAPEFSTLINGRVEKSIFDHTEFDSAIEIAKNMRSELLRKGFEIEYECSGLDCGDVAGWRLYLSRYADGVANSQHYIMAKHPGKNGGEWAIAFYVNEFSGIPRSIIHIVDSTIIKFEQYTINQDHLGVWLREGQKVALEGLYFEFNSDRISNNSNSVLTSLIAVLSEMPDMNISIEGHTDNVGSADYNLTLSLRRAESVKQYLVDKGIDEARLSVEGFGETKPKVNGSDSISRQKNRRVEVMPISKLKTEEVNVEKEIKINE</sequence>
<dbReference type="EMBL" id="BSPD01000002">
    <property type="protein sequence ID" value="GLS24386.1"/>
    <property type="molecule type" value="Genomic_DNA"/>
</dbReference>
<dbReference type="InterPro" id="IPR006664">
    <property type="entry name" value="OMP_bac"/>
</dbReference>
<protein>
    <recommendedName>
        <fullName evidence="5">OmpA-like domain-containing protein</fullName>
    </recommendedName>
</protein>
<proteinExistence type="predicted"/>
<organism evidence="6 7">
    <name type="scientific">Marinibactrum halimedae</name>
    <dbReference type="NCBI Taxonomy" id="1444977"/>
    <lineage>
        <taxon>Bacteria</taxon>
        <taxon>Pseudomonadati</taxon>
        <taxon>Pseudomonadota</taxon>
        <taxon>Gammaproteobacteria</taxon>
        <taxon>Cellvibrionales</taxon>
        <taxon>Cellvibrionaceae</taxon>
        <taxon>Marinibactrum</taxon>
    </lineage>
</organism>
<feature type="domain" description="OmpA-like" evidence="5">
    <location>
        <begin position="199"/>
        <end position="316"/>
    </location>
</feature>
<dbReference type="Pfam" id="PF00691">
    <property type="entry name" value="OmpA"/>
    <property type="match status" value="1"/>
</dbReference>
<keyword evidence="2 4" id="KW-0472">Membrane</keyword>